<proteinExistence type="predicted"/>
<dbReference type="RefSeq" id="WP_169664815.1">
    <property type="nucleotide sequence ID" value="NZ_CP076132.1"/>
</dbReference>
<dbReference type="EMBL" id="CP076132">
    <property type="protein sequence ID" value="QWG02251.1"/>
    <property type="molecule type" value="Genomic_DNA"/>
</dbReference>
<gene>
    <name evidence="2" type="ORF">KMW28_01325</name>
</gene>
<evidence type="ECO:0000313" key="3">
    <source>
        <dbReference type="Proteomes" id="UP000678679"/>
    </source>
</evidence>
<sequence length="297" mass="34349">MKLTTLLFLLLPSFLFAQELVSELNGFKLGQYKITTKNEYGKPYDVTNFEDGFVAEIFLLKADQSAYTIFEYSNWNKNSIWSIQVYGTDPSLGTFFKGIHLGMKKADLLAKVGQPTSYKNVGEYGEMLIYENTNYSFEVNTQGVLSSIKIIDTTLENSSDEPEFQSFDILARKLTSKNKSEVASVLSPSLEIYKYQQILFFKNSWEKEVKNDNSEIFKTIKKISKKLKKVNQNKKEEFISSLRVFSEYPEAMFVIKLPKHKYIKEIVLRNELGEYKVYEIKLKSAEVKNEKPKGTYL</sequence>
<dbReference type="KEGG" id="fya:KMW28_01325"/>
<keyword evidence="3" id="KW-1185">Reference proteome</keyword>
<keyword evidence="1" id="KW-0732">Signal</keyword>
<feature type="chain" id="PRO_5043735129" evidence="1">
    <location>
        <begin position="18"/>
        <end position="297"/>
    </location>
</feature>
<evidence type="ECO:0000313" key="2">
    <source>
        <dbReference type="EMBL" id="QWG02251.1"/>
    </source>
</evidence>
<reference evidence="2 3" key="1">
    <citation type="submission" date="2021-05" db="EMBL/GenBank/DDBJ databases">
        <title>Comparative genomic studies on the polysaccharide-degrading batcterial strains of the Flammeovirga genus.</title>
        <authorList>
            <person name="Zewei F."/>
            <person name="Zheng Z."/>
            <person name="Yu L."/>
            <person name="Ruyue G."/>
            <person name="Yanhong M."/>
            <person name="Yuanyuan C."/>
            <person name="Jingyan G."/>
            <person name="Wenjun H."/>
        </authorList>
    </citation>
    <scope>NUCLEOTIDE SEQUENCE [LARGE SCALE GENOMIC DNA]</scope>
    <source>
        <strain evidence="2 3">NBRC:100898</strain>
    </source>
</reference>
<accession>A0AAX1N416</accession>
<protein>
    <submittedName>
        <fullName evidence="2">Uncharacterized protein</fullName>
    </submittedName>
</protein>
<organism evidence="2 3">
    <name type="scientific">Flammeovirga yaeyamensis</name>
    <dbReference type="NCBI Taxonomy" id="367791"/>
    <lineage>
        <taxon>Bacteria</taxon>
        <taxon>Pseudomonadati</taxon>
        <taxon>Bacteroidota</taxon>
        <taxon>Cytophagia</taxon>
        <taxon>Cytophagales</taxon>
        <taxon>Flammeovirgaceae</taxon>
        <taxon>Flammeovirga</taxon>
    </lineage>
</organism>
<feature type="signal peptide" evidence="1">
    <location>
        <begin position="1"/>
        <end position="17"/>
    </location>
</feature>
<evidence type="ECO:0000256" key="1">
    <source>
        <dbReference type="SAM" id="SignalP"/>
    </source>
</evidence>
<dbReference type="Proteomes" id="UP000678679">
    <property type="component" value="Chromosome 1"/>
</dbReference>
<dbReference type="AlphaFoldDB" id="A0AAX1N416"/>
<name>A0AAX1N416_9BACT</name>